<keyword evidence="2" id="KW-1133">Transmembrane helix</keyword>
<dbReference type="OrthoDB" id="2260257at2759"/>
<feature type="compositionally biased region" description="Polar residues" evidence="1">
    <location>
        <begin position="1"/>
        <end position="31"/>
    </location>
</feature>
<proteinExistence type="predicted"/>
<feature type="region of interest" description="Disordered" evidence="1">
    <location>
        <begin position="1"/>
        <end position="40"/>
    </location>
</feature>
<evidence type="ECO:0000313" key="3">
    <source>
        <dbReference type="EMBL" id="GAP86785.1"/>
    </source>
</evidence>
<evidence type="ECO:0000313" key="4">
    <source>
        <dbReference type="Proteomes" id="UP000054516"/>
    </source>
</evidence>
<feature type="transmembrane region" description="Helical" evidence="2">
    <location>
        <begin position="46"/>
        <end position="71"/>
    </location>
</feature>
<dbReference type="EMBL" id="DF977466">
    <property type="protein sequence ID" value="GAP86785.1"/>
    <property type="molecule type" value="Genomic_DNA"/>
</dbReference>
<keyword evidence="2" id="KW-0812">Transmembrane</keyword>
<evidence type="ECO:0000256" key="2">
    <source>
        <dbReference type="SAM" id="Phobius"/>
    </source>
</evidence>
<gene>
    <name evidence="3" type="ORF">SAMD00023353_2100940</name>
</gene>
<keyword evidence="2" id="KW-0472">Membrane</keyword>
<sequence length="141" mass="15045">MSEYSSTTGPSGNTTARQEYRISTSPSSSQAPRFPSNERLGISSGAIAGIVIGDMEALAIFSGLVLLVLYYRKRLFDTGRLSGSNTSGDTGIYGSFTKAELDAEGPQVVISRVYELEATREVRELDGRGSPMELDSTPLGP</sequence>
<accession>A0A1W2TFF2</accession>
<protein>
    <submittedName>
        <fullName evidence="3">Uncharacterized protein</fullName>
    </submittedName>
</protein>
<dbReference type="AlphaFoldDB" id="A0A1W2TFF2"/>
<evidence type="ECO:0000256" key="1">
    <source>
        <dbReference type="SAM" id="MobiDB-lite"/>
    </source>
</evidence>
<name>A0A1W2TFF2_ROSNE</name>
<organism evidence="3">
    <name type="scientific">Rosellinia necatrix</name>
    <name type="common">White root-rot fungus</name>
    <dbReference type="NCBI Taxonomy" id="77044"/>
    <lineage>
        <taxon>Eukaryota</taxon>
        <taxon>Fungi</taxon>
        <taxon>Dikarya</taxon>
        <taxon>Ascomycota</taxon>
        <taxon>Pezizomycotina</taxon>
        <taxon>Sordariomycetes</taxon>
        <taxon>Xylariomycetidae</taxon>
        <taxon>Xylariales</taxon>
        <taxon>Xylariaceae</taxon>
        <taxon>Rosellinia</taxon>
    </lineage>
</organism>
<dbReference type="Proteomes" id="UP000054516">
    <property type="component" value="Unassembled WGS sequence"/>
</dbReference>
<keyword evidence="4" id="KW-1185">Reference proteome</keyword>
<reference evidence="3" key="1">
    <citation type="submission" date="2016-03" db="EMBL/GenBank/DDBJ databases">
        <title>Draft genome sequence of Rosellinia necatrix.</title>
        <authorList>
            <person name="Kanematsu S."/>
        </authorList>
    </citation>
    <scope>NUCLEOTIDE SEQUENCE [LARGE SCALE GENOMIC DNA]</scope>
    <source>
        <strain evidence="3">W97</strain>
    </source>
</reference>